<evidence type="ECO:0000313" key="11">
    <source>
        <dbReference type="Proteomes" id="UP001165190"/>
    </source>
</evidence>
<dbReference type="Pfam" id="PF03171">
    <property type="entry name" value="2OG-FeII_Oxy"/>
    <property type="match status" value="1"/>
</dbReference>
<comment type="catalytic activity">
    <reaction evidence="7">
        <text>salicylate + NADH + O2 + H(+) = 2,3-dihydroxybenzoate + NAD(+) + H2O</text>
        <dbReference type="Rhea" id="RHEA:51792"/>
        <dbReference type="ChEBI" id="CHEBI:15377"/>
        <dbReference type="ChEBI" id="CHEBI:15378"/>
        <dbReference type="ChEBI" id="CHEBI:15379"/>
        <dbReference type="ChEBI" id="CHEBI:30762"/>
        <dbReference type="ChEBI" id="CHEBI:36654"/>
        <dbReference type="ChEBI" id="CHEBI:57540"/>
        <dbReference type="ChEBI" id="CHEBI:57945"/>
    </reaction>
</comment>
<sequence>MEKLVSSWYKNKTLPESYIFPPETRPGNLIVPTCKTIPVIDLGNAVGQNRTRIIQQILKASQEYGFFQVINHGIPEDVMDQSMDVFKEFFEMPAEDKAMLYSQDPENSCRLLTSSVNYGREKFHHWRDNLRHPCHLLEDCIKIWPQKPIRYREVVATYSIEAKKLGLRILELVAEGLGLESGHFGGKLSESRLLSANYYPPCPDPSLTMGMSKHCDPQLLTILHQGDVNGLQVFNNGEWIGVEPLHNAFVVNIGNTLQIISNNKLKSAAHRVVTNSNLARTSAAFFIAPSRYSIIEPAKSLIGDDVSLYRAFEFQDFLLHYFPNMENNEVVMERFRSQA</sequence>
<comment type="caution">
    <text evidence="10">The sequence shown here is derived from an EMBL/GenBank/DDBJ whole genome shotgun (WGS) entry which is preliminary data.</text>
</comment>
<evidence type="ECO:0000256" key="3">
    <source>
        <dbReference type="ARBA" id="ARBA00022723"/>
    </source>
</evidence>
<dbReference type="Gene3D" id="2.60.120.330">
    <property type="entry name" value="B-lactam Antibiotic, Isopenicillin N Synthase, Chain"/>
    <property type="match status" value="1"/>
</dbReference>
<evidence type="ECO:0000259" key="9">
    <source>
        <dbReference type="PROSITE" id="PS51471"/>
    </source>
</evidence>
<protein>
    <submittedName>
        <fullName evidence="10">DMR6-LIKE OXYGENASE 1</fullName>
    </submittedName>
</protein>
<keyword evidence="5 8" id="KW-0560">Oxidoreductase</keyword>
<comment type="similarity">
    <text evidence="2 8">Belongs to the iron/ascorbate-dependent oxidoreductase family.</text>
</comment>
<evidence type="ECO:0000256" key="7">
    <source>
        <dbReference type="ARBA" id="ARBA00052233"/>
    </source>
</evidence>
<dbReference type="GO" id="GO:0051213">
    <property type="term" value="F:dioxygenase activity"/>
    <property type="evidence" value="ECO:0007669"/>
    <property type="project" value="UniProtKB-KW"/>
</dbReference>
<dbReference type="GO" id="GO:0002229">
    <property type="term" value="P:defense response to oomycetes"/>
    <property type="evidence" value="ECO:0007669"/>
    <property type="project" value="UniProtKB-ARBA"/>
</dbReference>
<proteinExistence type="inferred from homology"/>
<dbReference type="AlphaFoldDB" id="A0A9W7IPG6"/>
<comment type="cofactor">
    <cofactor evidence="1">
        <name>L-ascorbate</name>
        <dbReference type="ChEBI" id="CHEBI:38290"/>
    </cofactor>
</comment>
<evidence type="ECO:0000256" key="1">
    <source>
        <dbReference type="ARBA" id="ARBA00001961"/>
    </source>
</evidence>
<name>A0A9W7IPG6_HIBTR</name>
<evidence type="ECO:0000313" key="10">
    <source>
        <dbReference type="EMBL" id="GMI98707.1"/>
    </source>
</evidence>
<feature type="domain" description="Fe2OG dioxygenase" evidence="9">
    <location>
        <begin position="188"/>
        <end position="289"/>
    </location>
</feature>
<dbReference type="PROSITE" id="PS51471">
    <property type="entry name" value="FE2OG_OXY"/>
    <property type="match status" value="1"/>
</dbReference>
<dbReference type="InterPro" id="IPR026992">
    <property type="entry name" value="DIOX_N"/>
</dbReference>
<dbReference type="InterPro" id="IPR005123">
    <property type="entry name" value="Oxoglu/Fe-dep_dioxygenase_dom"/>
</dbReference>
<keyword evidence="11" id="KW-1185">Reference proteome</keyword>
<dbReference type="OrthoDB" id="406156at2759"/>
<dbReference type="InterPro" id="IPR044861">
    <property type="entry name" value="IPNS-like_FE2OG_OXY"/>
</dbReference>
<organism evidence="10 11">
    <name type="scientific">Hibiscus trionum</name>
    <name type="common">Flower of an hour</name>
    <dbReference type="NCBI Taxonomy" id="183268"/>
    <lineage>
        <taxon>Eukaryota</taxon>
        <taxon>Viridiplantae</taxon>
        <taxon>Streptophyta</taxon>
        <taxon>Embryophyta</taxon>
        <taxon>Tracheophyta</taxon>
        <taxon>Spermatophyta</taxon>
        <taxon>Magnoliopsida</taxon>
        <taxon>eudicotyledons</taxon>
        <taxon>Gunneridae</taxon>
        <taxon>Pentapetalae</taxon>
        <taxon>rosids</taxon>
        <taxon>malvids</taxon>
        <taxon>Malvales</taxon>
        <taxon>Malvaceae</taxon>
        <taxon>Malvoideae</taxon>
        <taxon>Hibiscus</taxon>
    </lineage>
</organism>
<evidence type="ECO:0000256" key="2">
    <source>
        <dbReference type="ARBA" id="ARBA00008056"/>
    </source>
</evidence>
<reference evidence="10" key="1">
    <citation type="submission" date="2023-05" db="EMBL/GenBank/DDBJ databases">
        <title>Genome and transcriptome analyses reveal genes involved in the formation of fine ridges on petal epidermal cells in Hibiscus trionum.</title>
        <authorList>
            <person name="Koshimizu S."/>
            <person name="Masuda S."/>
            <person name="Ishii T."/>
            <person name="Shirasu K."/>
            <person name="Hoshino A."/>
            <person name="Arita M."/>
        </authorList>
    </citation>
    <scope>NUCLEOTIDE SEQUENCE</scope>
    <source>
        <strain evidence="10">Hamamatsu line</strain>
    </source>
</reference>
<dbReference type="FunFam" id="2.60.120.330:FF:000007">
    <property type="entry name" value="Protein DMR6-like oxygenase 2"/>
    <property type="match status" value="1"/>
</dbReference>
<dbReference type="GO" id="GO:0046872">
    <property type="term" value="F:metal ion binding"/>
    <property type="evidence" value="ECO:0007669"/>
    <property type="project" value="UniProtKB-KW"/>
</dbReference>
<evidence type="ECO:0000256" key="6">
    <source>
        <dbReference type="ARBA" id="ARBA00023004"/>
    </source>
</evidence>
<dbReference type="InterPro" id="IPR027443">
    <property type="entry name" value="IPNS-like_sf"/>
</dbReference>
<dbReference type="Proteomes" id="UP001165190">
    <property type="component" value="Unassembled WGS sequence"/>
</dbReference>
<evidence type="ECO:0000256" key="4">
    <source>
        <dbReference type="ARBA" id="ARBA00022964"/>
    </source>
</evidence>
<evidence type="ECO:0000256" key="5">
    <source>
        <dbReference type="ARBA" id="ARBA00023002"/>
    </source>
</evidence>
<keyword evidence="3 8" id="KW-0479">Metal-binding</keyword>
<dbReference type="PANTHER" id="PTHR47991">
    <property type="entry name" value="OXOGLUTARATE/IRON-DEPENDENT DIOXYGENASE"/>
    <property type="match status" value="1"/>
</dbReference>
<keyword evidence="6 8" id="KW-0408">Iron</keyword>
<gene>
    <name evidence="10" type="ORF">HRI_003540000</name>
</gene>
<dbReference type="EMBL" id="BSYR01000033">
    <property type="protein sequence ID" value="GMI98707.1"/>
    <property type="molecule type" value="Genomic_DNA"/>
</dbReference>
<accession>A0A9W7IPG6</accession>
<dbReference type="SUPFAM" id="SSF51197">
    <property type="entry name" value="Clavaminate synthase-like"/>
    <property type="match status" value="1"/>
</dbReference>
<dbReference type="InterPro" id="IPR050295">
    <property type="entry name" value="Plant_2OG-oxidoreductases"/>
</dbReference>
<dbReference type="Pfam" id="PF14226">
    <property type="entry name" value="DIOX_N"/>
    <property type="match status" value="1"/>
</dbReference>
<evidence type="ECO:0000256" key="8">
    <source>
        <dbReference type="RuleBase" id="RU003682"/>
    </source>
</evidence>
<keyword evidence="4" id="KW-0223">Dioxygenase</keyword>